<evidence type="ECO:0000313" key="4">
    <source>
        <dbReference type="Proteomes" id="UP000003919"/>
    </source>
</evidence>
<keyword evidence="1" id="KW-0175">Coiled coil</keyword>
<dbReference type="GO" id="GO:0000049">
    <property type="term" value="F:tRNA binding"/>
    <property type="evidence" value="ECO:0007669"/>
    <property type="project" value="TreeGrafter"/>
</dbReference>
<reference evidence="3 4" key="1">
    <citation type="journal article" date="2011" name="J. Bacteriol.">
        <title>Complete genome sequence of Algoriphagus sp. PR1, bacterial prey of a colony-forming choanoflagellate.</title>
        <authorList>
            <person name="Alegado R.A."/>
            <person name="Ferriera S."/>
            <person name="Nusbaum C."/>
            <person name="Young S.K."/>
            <person name="Zeng Q."/>
            <person name="Imamovic A."/>
            <person name="Fairclough S.R."/>
            <person name="King N."/>
        </authorList>
    </citation>
    <scope>NUCLEOTIDE SEQUENCE [LARGE SCALE GENOMIC DNA]</scope>
    <source>
        <strain evidence="3 4">PR1</strain>
    </source>
</reference>
<dbReference type="OrthoDB" id="9766163at2"/>
<name>A3I0G8_9BACT</name>
<dbReference type="RefSeq" id="WP_008201734.1">
    <property type="nucleotide sequence ID" value="NZ_CM001023.1"/>
</dbReference>
<gene>
    <name evidence="3" type="ORF">ALPR1_15084</name>
</gene>
<evidence type="ECO:0000256" key="1">
    <source>
        <dbReference type="SAM" id="Coils"/>
    </source>
</evidence>
<dbReference type="Proteomes" id="UP000003919">
    <property type="component" value="Chromosome"/>
</dbReference>
<sequence length="527" mass="60291">MHLNYHFLKYLCPALNDQFQGQKIISCFSQSKNELIIETTGSEGEQWMRAHLKAPQIYLSFPEQFRRTKRNSMNLFPELLEETIQSCEVLAFERSFIFRLQSGKILLFKLHGNRSNILLYESEGQVPIRTFRNDLGEDRSLDWHELPRSLDLSKKRFLELDGNASQFLPTLGAVPRAWLKDRGYPNAKLEMKWSLMEEMVDILDSPLFSLVEKAQGTILTLLPEPEALKNFSDPILAVNELFYLALVKDNFEREKSELLKKLNAQLSKTQSFLKKGNTKLQELKTSAPPSQLADVVMANLHEFAGGKMEAEILDFYSGGKVKVKLKPNQKPQDFAAQLYRKSKNRKLEWDQLEKTLQAKQSLLEDLQSQIVKLEKITDFRGLKGFKKEEVSEKTLLKESSSLPFKIFEIEGFTVWVGKSAKDNDEMLRGFVHKDDLWLHSRLVPGSHVVIKLKGQKNLPQAVLDRAAALAAYYSKYKTESLAPVIYTEAKYVRKVKGSPAGSVKVDRETVLMVQPKGPDEMISSKNP</sequence>
<comment type="caution">
    <text evidence="3">The sequence shown here is derived from an EMBL/GenBank/DDBJ whole genome shotgun (WGS) entry which is preliminary data.</text>
</comment>
<dbReference type="InterPro" id="IPR008532">
    <property type="entry name" value="NFACT_RNA-bd"/>
</dbReference>
<organism evidence="3 4">
    <name type="scientific">Algoriphagus machipongonensis</name>
    <dbReference type="NCBI Taxonomy" id="388413"/>
    <lineage>
        <taxon>Bacteria</taxon>
        <taxon>Pseudomonadati</taxon>
        <taxon>Bacteroidota</taxon>
        <taxon>Cytophagia</taxon>
        <taxon>Cytophagales</taxon>
        <taxon>Cyclobacteriaceae</taxon>
        <taxon>Algoriphagus</taxon>
    </lineage>
</organism>
<accession>A3I0G8</accession>
<feature type="coiled-coil region" evidence="1">
    <location>
        <begin position="349"/>
        <end position="376"/>
    </location>
</feature>
<dbReference type="HOGENOM" id="CLU_022481_1_0_10"/>
<dbReference type="GO" id="GO:0043023">
    <property type="term" value="F:ribosomal large subunit binding"/>
    <property type="evidence" value="ECO:0007669"/>
    <property type="project" value="TreeGrafter"/>
</dbReference>
<proteinExistence type="predicted"/>
<feature type="domain" description="NFACT RNA-binding" evidence="2">
    <location>
        <begin position="408"/>
        <end position="501"/>
    </location>
</feature>
<evidence type="ECO:0000259" key="2">
    <source>
        <dbReference type="Pfam" id="PF05670"/>
    </source>
</evidence>
<dbReference type="Pfam" id="PF05833">
    <property type="entry name" value="NFACT_N"/>
    <property type="match status" value="1"/>
</dbReference>
<evidence type="ECO:0000313" key="3">
    <source>
        <dbReference type="EMBL" id="EAZ79964.1"/>
    </source>
</evidence>
<dbReference type="GO" id="GO:0072344">
    <property type="term" value="P:rescue of stalled ribosome"/>
    <property type="evidence" value="ECO:0007669"/>
    <property type="project" value="TreeGrafter"/>
</dbReference>
<dbReference type="eggNOG" id="COG1293">
    <property type="taxonomic scope" value="Bacteria"/>
</dbReference>
<dbReference type="GO" id="GO:1990112">
    <property type="term" value="C:RQC complex"/>
    <property type="evidence" value="ECO:0007669"/>
    <property type="project" value="TreeGrafter"/>
</dbReference>
<dbReference type="EMBL" id="AAXU02000001">
    <property type="protein sequence ID" value="EAZ79964.1"/>
    <property type="molecule type" value="Genomic_DNA"/>
</dbReference>
<keyword evidence="4" id="KW-1185">Reference proteome</keyword>
<dbReference type="Pfam" id="PF05670">
    <property type="entry name" value="NFACT-R_1"/>
    <property type="match status" value="1"/>
</dbReference>
<protein>
    <submittedName>
        <fullName evidence="3">RNA-binding protein</fullName>
    </submittedName>
</protein>
<dbReference type="EMBL" id="CM001023">
    <property type="protein sequence ID" value="EAZ79964.1"/>
    <property type="molecule type" value="Genomic_DNA"/>
</dbReference>
<dbReference type="PANTHER" id="PTHR15239:SF6">
    <property type="entry name" value="RIBOSOME QUALITY CONTROL COMPLEX SUBUNIT NEMF"/>
    <property type="match status" value="1"/>
</dbReference>
<dbReference type="Gene3D" id="2.30.310.10">
    <property type="entry name" value="ibrinogen binding protein from staphylococcus aureus domain"/>
    <property type="match status" value="1"/>
</dbReference>
<dbReference type="AlphaFoldDB" id="A3I0G8"/>
<dbReference type="STRING" id="388413.ALPR1_15084"/>
<dbReference type="InterPro" id="IPR051608">
    <property type="entry name" value="RQC_Subunit_NEMF"/>
</dbReference>
<dbReference type="PANTHER" id="PTHR15239">
    <property type="entry name" value="NUCLEAR EXPORT MEDIATOR FACTOR NEMF"/>
    <property type="match status" value="1"/>
</dbReference>